<dbReference type="InterPro" id="IPR000014">
    <property type="entry name" value="PAS"/>
</dbReference>
<keyword evidence="3" id="KW-0597">Phosphoprotein</keyword>
<dbReference type="InterPro" id="IPR003661">
    <property type="entry name" value="HisK_dim/P_dom"/>
</dbReference>
<keyword evidence="13" id="KW-1185">Reference proteome</keyword>
<dbReference type="InterPro" id="IPR050736">
    <property type="entry name" value="Sensor_HK_Regulatory"/>
</dbReference>
<keyword evidence="7" id="KW-0175">Coiled coil</keyword>
<dbReference type="InterPro" id="IPR007891">
    <property type="entry name" value="CHASE3"/>
</dbReference>
<keyword evidence="4" id="KW-0808">Transferase</keyword>
<dbReference type="Gene3D" id="3.30.450.20">
    <property type="entry name" value="PAS domain"/>
    <property type="match status" value="1"/>
</dbReference>
<dbReference type="EMBL" id="JBHTKA010000007">
    <property type="protein sequence ID" value="MFD1001215.1"/>
    <property type="molecule type" value="Genomic_DNA"/>
</dbReference>
<dbReference type="Pfam" id="PF05227">
    <property type="entry name" value="CHASE3"/>
    <property type="match status" value="1"/>
</dbReference>
<dbReference type="InterPro" id="IPR035965">
    <property type="entry name" value="PAS-like_dom_sf"/>
</dbReference>
<dbReference type="InterPro" id="IPR001610">
    <property type="entry name" value="PAC"/>
</dbReference>
<dbReference type="SMART" id="SM00086">
    <property type="entry name" value="PAC"/>
    <property type="match status" value="1"/>
</dbReference>
<dbReference type="SMART" id="SM00387">
    <property type="entry name" value="HATPase_c"/>
    <property type="match status" value="1"/>
</dbReference>
<feature type="transmembrane region" description="Helical" evidence="8">
    <location>
        <begin position="182"/>
        <end position="203"/>
    </location>
</feature>
<proteinExistence type="predicted"/>
<keyword evidence="8" id="KW-0472">Membrane</keyword>
<dbReference type="SMART" id="SM00388">
    <property type="entry name" value="HisKA"/>
    <property type="match status" value="1"/>
</dbReference>
<comment type="caution">
    <text evidence="12">The sequence shown here is derived from an EMBL/GenBank/DDBJ whole genome shotgun (WGS) entry which is preliminary data.</text>
</comment>
<dbReference type="PRINTS" id="PR00344">
    <property type="entry name" value="BCTRLSENSOR"/>
</dbReference>
<accession>A0ABW3K4N1</accession>
<dbReference type="Gene3D" id="1.10.287.130">
    <property type="match status" value="1"/>
</dbReference>
<dbReference type="PROSITE" id="PS50109">
    <property type="entry name" value="HIS_KIN"/>
    <property type="match status" value="1"/>
</dbReference>
<dbReference type="InterPro" id="IPR005467">
    <property type="entry name" value="His_kinase_dom"/>
</dbReference>
<evidence type="ECO:0000256" key="2">
    <source>
        <dbReference type="ARBA" id="ARBA00012438"/>
    </source>
</evidence>
<dbReference type="CDD" id="cd00075">
    <property type="entry name" value="HATPase"/>
    <property type="match status" value="1"/>
</dbReference>
<evidence type="ECO:0000256" key="5">
    <source>
        <dbReference type="ARBA" id="ARBA00022777"/>
    </source>
</evidence>
<evidence type="ECO:0000259" key="10">
    <source>
        <dbReference type="PROSITE" id="PS50112"/>
    </source>
</evidence>
<dbReference type="InterPro" id="IPR036890">
    <property type="entry name" value="HATPase_C_sf"/>
</dbReference>
<dbReference type="InterPro" id="IPR036097">
    <property type="entry name" value="HisK_dim/P_sf"/>
</dbReference>
<keyword evidence="8" id="KW-1133">Transmembrane helix</keyword>
<comment type="catalytic activity">
    <reaction evidence="1">
        <text>ATP + protein L-histidine = ADP + protein N-phospho-L-histidine.</text>
        <dbReference type="EC" id="2.7.13.3"/>
    </reaction>
</comment>
<evidence type="ECO:0000256" key="6">
    <source>
        <dbReference type="ARBA" id="ARBA00023012"/>
    </source>
</evidence>
<evidence type="ECO:0000256" key="8">
    <source>
        <dbReference type="SAM" id="Phobius"/>
    </source>
</evidence>
<dbReference type="InterPro" id="IPR000700">
    <property type="entry name" value="PAS-assoc_C"/>
</dbReference>
<evidence type="ECO:0000259" key="11">
    <source>
        <dbReference type="PROSITE" id="PS50113"/>
    </source>
</evidence>
<feature type="domain" description="PAC" evidence="11">
    <location>
        <begin position="346"/>
        <end position="398"/>
    </location>
</feature>
<dbReference type="NCBIfam" id="TIGR00229">
    <property type="entry name" value="sensory_box"/>
    <property type="match status" value="1"/>
</dbReference>
<evidence type="ECO:0000259" key="9">
    <source>
        <dbReference type="PROSITE" id="PS50109"/>
    </source>
</evidence>
<dbReference type="SUPFAM" id="SSF55874">
    <property type="entry name" value="ATPase domain of HSP90 chaperone/DNA topoisomerase II/histidine kinase"/>
    <property type="match status" value="1"/>
</dbReference>
<dbReference type="CDD" id="cd00130">
    <property type="entry name" value="PAS"/>
    <property type="match status" value="1"/>
</dbReference>
<evidence type="ECO:0000256" key="3">
    <source>
        <dbReference type="ARBA" id="ARBA00022553"/>
    </source>
</evidence>
<evidence type="ECO:0000256" key="4">
    <source>
        <dbReference type="ARBA" id="ARBA00022679"/>
    </source>
</evidence>
<keyword evidence="8" id="KW-0812">Transmembrane</keyword>
<dbReference type="InterPro" id="IPR003594">
    <property type="entry name" value="HATPase_dom"/>
</dbReference>
<dbReference type="SUPFAM" id="SSF47384">
    <property type="entry name" value="Homodimeric domain of signal transducing histidine kinase"/>
    <property type="match status" value="1"/>
</dbReference>
<evidence type="ECO:0000256" key="7">
    <source>
        <dbReference type="SAM" id="Coils"/>
    </source>
</evidence>
<feature type="domain" description="PAS" evidence="10">
    <location>
        <begin position="272"/>
        <end position="343"/>
    </location>
</feature>
<evidence type="ECO:0000313" key="12">
    <source>
        <dbReference type="EMBL" id="MFD1001215.1"/>
    </source>
</evidence>
<feature type="coiled-coil region" evidence="7">
    <location>
        <begin position="231"/>
        <end position="265"/>
    </location>
</feature>
<dbReference type="Gene3D" id="3.30.565.10">
    <property type="entry name" value="Histidine kinase-like ATPase, C-terminal domain"/>
    <property type="match status" value="1"/>
</dbReference>
<dbReference type="PROSITE" id="PS50113">
    <property type="entry name" value="PAC"/>
    <property type="match status" value="1"/>
</dbReference>
<evidence type="ECO:0000256" key="1">
    <source>
        <dbReference type="ARBA" id="ARBA00000085"/>
    </source>
</evidence>
<dbReference type="EC" id="2.7.13.3" evidence="2"/>
<keyword evidence="5" id="KW-0418">Kinase</keyword>
<organism evidence="12 13">
    <name type="scientific">Ohtaekwangia kribbensis</name>
    <dbReference type="NCBI Taxonomy" id="688913"/>
    <lineage>
        <taxon>Bacteria</taxon>
        <taxon>Pseudomonadati</taxon>
        <taxon>Bacteroidota</taxon>
        <taxon>Cytophagia</taxon>
        <taxon>Cytophagales</taxon>
        <taxon>Fulvivirgaceae</taxon>
        <taxon>Ohtaekwangia</taxon>
    </lineage>
</organism>
<dbReference type="Pfam" id="PF13426">
    <property type="entry name" value="PAS_9"/>
    <property type="match status" value="1"/>
</dbReference>
<dbReference type="PANTHER" id="PTHR43711">
    <property type="entry name" value="TWO-COMPONENT HISTIDINE KINASE"/>
    <property type="match status" value="1"/>
</dbReference>
<dbReference type="PANTHER" id="PTHR43711:SF26">
    <property type="entry name" value="SENSOR HISTIDINE KINASE RCSC"/>
    <property type="match status" value="1"/>
</dbReference>
<dbReference type="CDD" id="cd19410">
    <property type="entry name" value="HK9-like_sensor"/>
    <property type="match status" value="1"/>
</dbReference>
<feature type="domain" description="Histidine kinase" evidence="9">
    <location>
        <begin position="416"/>
        <end position="634"/>
    </location>
</feature>
<dbReference type="CDD" id="cd00082">
    <property type="entry name" value="HisKA"/>
    <property type="match status" value="1"/>
</dbReference>
<dbReference type="PROSITE" id="PS50112">
    <property type="entry name" value="PAS"/>
    <property type="match status" value="1"/>
</dbReference>
<keyword evidence="6" id="KW-0902">Two-component regulatory system</keyword>
<dbReference type="Pfam" id="PF02518">
    <property type="entry name" value="HATPase_c"/>
    <property type="match status" value="1"/>
</dbReference>
<dbReference type="RefSeq" id="WP_377580671.1">
    <property type="nucleotide sequence ID" value="NZ_JBHTKA010000007.1"/>
</dbReference>
<name>A0ABW3K4N1_9BACT</name>
<gene>
    <name evidence="12" type="ORF">ACFQ21_17940</name>
</gene>
<protein>
    <recommendedName>
        <fullName evidence="2">histidine kinase</fullName>
        <ecNumber evidence="2">2.7.13.3</ecNumber>
    </recommendedName>
</protein>
<dbReference type="Pfam" id="PF00512">
    <property type="entry name" value="HisKA"/>
    <property type="match status" value="1"/>
</dbReference>
<sequence>MKTNSIITLLVSSVILTGISAAITHYAIRDSRNRVEWVFHTYEVIDHSATLLTHLKDTESSQRGYLITGDSSYLQNFKANREMVLATGDSISKLVSDNTTQTSLVQTKLLPTVARKLAYIEAAISKYNINGKDSAFALIRRGPGKILMDSIQLYTAAFSKHEKELLTNQLEQVAITHNRQIIIRYGSFILIAFVSILALFTIVQKQERNEELIKELNLVNTSLEKKVEQRTVELKRQSDVAEELNQKLQENMEELEMFYETLQVKSIKTESALQEIEDLYNNAPCGYHSLASDGTIIRMNQTELKWLGYTLDEVLSKMHVTSILVPEEHTSYYNDFEAFKREGFIHNKEHTFLRKDGSTFPVLLNATAIYNELGEYMMSRGTVIDITERKVYEHQLMEVNKKLTRFNTDKDNFLNVAAHDLKSPVNNILGLISLINMQKGNISPEQAEYILHIQHLCSNMQNLIGNLLDIGKIEGGIMEFKPEPVNMSEFMKEHLDDFKDHAATKHISLILEDHTPNRCIITDRSALQRIAENLISNALKFSPPHTRVIIRLEQTDHHLKMEVQDHGLGIQPNEINLLFRKFQKLSTRPTGGEGSSGLGLSIVKELVTALNGKISVTSEVNKGTIFSVELPLFESA</sequence>
<dbReference type="InterPro" id="IPR004358">
    <property type="entry name" value="Sig_transdc_His_kin-like_C"/>
</dbReference>
<dbReference type="Proteomes" id="UP001597112">
    <property type="component" value="Unassembled WGS sequence"/>
</dbReference>
<dbReference type="SUPFAM" id="SSF55785">
    <property type="entry name" value="PYP-like sensor domain (PAS domain)"/>
    <property type="match status" value="1"/>
</dbReference>
<reference evidence="13" key="1">
    <citation type="journal article" date="2019" name="Int. J. Syst. Evol. Microbiol.">
        <title>The Global Catalogue of Microorganisms (GCM) 10K type strain sequencing project: providing services to taxonomists for standard genome sequencing and annotation.</title>
        <authorList>
            <consortium name="The Broad Institute Genomics Platform"/>
            <consortium name="The Broad Institute Genome Sequencing Center for Infectious Disease"/>
            <person name="Wu L."/>
            <person name="Ma J."/>
        </authorList>
    </citation>
    <scope>NUCLEOTIDE SEQUENCE [LARGE SCALE GENOMIC DNA]</scope>
    <source>
        <strain evidence="13">CCUG 58938</strain>
    </source>
</reference>
<evidence type="ECO:0000313" key="13">
    <source>
        <dbReference type="Proteomes" id="UP001597112"/>
    </source>
</evidence>